<evidence type="ECO:0000313" key="1">
    <source>
        <dbReference type="EMBL" id="RUS31175.1"/>
    </source>
</evidence>
<comment type="caution">
    <text evidence="1">The sequence shown here is derived from an EMBL/GenBank/DDBJ whole genome shotgun (WGS) entry which is preliminary data.</text>
</comment>
<sequence>MVVASNYEESSLQLLDVAHDGRAEIIATLIGKRAIQDRGECVVANVGTTYSALSGDGEDEESDAVLLEGIVKANTLSSDKDSGSEYLRYGYYLPSYGYYLLSSDEDIDH</sequence>
<reference evidence="1 2" key="1">
    <citation type="journal article" date="2018" name="New Phytol.">
        <title>Phylogenomics of Endogonaceae and evolution of mycorrhizas within Mucoromycota.</title>
        <authorList>
            <person name="Chang Y."/>
            <person name="Desiro A."/>
            <person name="Na H."/>
            <person name="Sandor L."/>
            <person name="Lipzen A."/>
            <person name="Clum A."/>
            <person name="Barry K."/>
            <person name="Grigoriev I.V."/>
            <person name="Martin F.M."/>
            <person name="Stajich J.E."/>
            <person name="Smith M.E."/>
            <person name="Bonito G."/>
            <person name="Spatafora J.W."/>
        </authorList>
    </citation>
    <scope>NUCLEOTIDE SEQUENCE [LARGE SCALE GENOMIC DNA]</scope>
    <source>
        <strain evidence="1 2">AD002</strain>
    </source>
</reference>
<gene>
    <name evidence="1" type="ORF">BC938DRAFT_478316</name>
</gene>
<name>A0A433QN23_9FUNG</name>
<keyword evidence="2" id="KW-1185">Reference proteome</keyword>
<dbReference type="AlphaFoldDB" id="A0A433QN23"/>
<organism evidence="1 2">
    <name type="scientific">Jimgerdemannia flammicorona</name>
    <dbReference type="NCBI Taxonomy" id="994334"/>
    <lineage>
        <taxon>Eukaryota</taxon>
        <taxon>Fungi</taxon>
        <taxon>Fungi incertae sedis</taxon>
        <taxon>Mucoromycota</taxon>
        <taxon>Mucoromycotina</taxon>
        <taxon>Endogonomycetes</taxon>
        <taxon>Endogonales</taxon>
        <taxon>Endogonaceae</taxon>
        <taxon>Jimgerdemannia</taxon>
    </lineage>
</organism>
<protein>
    <submittedName>
        <fullName evidence="1">Uncharacterized protein</fullName>
    </submittedName>
</protein>
<dbReference type="EMBL" id="RBNJ01003208">
    <property type="protein sequence ID" value="RUS31175.1"/>
    <property type="molecule type" value="Genomic_DNA"/>
</dbReference>
<dbReference type="Proteomes" id="UP000274822">
    <property type="component" value="Unassembled WGS sequence"/>
</dbReference>
<proteinExistence type="predicted"/>
<evidence type="ECO:0000313" key="2">
    <source>
        <dbReference type="Proteomes" id="UP000274822"/>
    </source>
</evidence>
<accession>A0A433QN23</accession>